<dbReference type="GO" id="GO:0005737">
    <property type="term" value="C:cytoplasm"/>
    <property type="evidence" value="ECO:0007669"/>
    <property type="project" value="UniProtKB-SubCell"/>
</dbReference>
<dbReference type="RefSeq" id="WP_039096790.1">
    <property type="nucleotide sequence ID" value="NZ_JTDN01000002.1"/>
</dbReference>
<dbReference type="Gene3D" id="3.40.50.620">
    <property type="entry name" value="HUPs"/>
    <property type="match status" value="1"/>
</dbReference>
<keyword evidence="3 6" id="KW-0547">Nucleotide-binding</keyword>
<dbReference type="InterPro" id="IPR012094">
    <property type="entry name" value="tRNA_Ile_lys_synt"/>
</dbReference>
<dbReference type="HAMAP" id="MF_01161">
    <property type="entry name" value="tRNA_Ile_lys_synt"/>
    <property type="match status" value="1"/>
</dbReference>
<comment type="domain">
    <text evidence="6">The N-terminal region contains the highly conserved SGGXDS motif, predicted to be a P-loop motif involved in ATP binding.</text>
</comment>
<gene>
    <name evidence="6" type="primary">tilS</name>
    <name evidence="8" type="ORF">PK98_10115</name>
</gene>
<dbReference type="EMBL" id="JTDN01000002">
    <property type="protein sequence ID" value="KHL24404.1"/>
    <property type="molecule type" value="Genomic_DNA"/>
</dbReference>
<accession>A0A0B2BSK1</accession>
<evidence type="ECO:0000256" key="3">
    <source>
        <dbReference type="ARBA" id="ARBA00022741"/>
    </source>
</evidence>
<comment type="caution">
    <text evidence="8">The sequence shown here is derived from an EMBL/GenBank/DDBJ whole genome shotgun (WGS) entry which is preliminary data.</text>
</comment>
<dbReference type="SUPFAM" id="SSF52402">
    <property type="entry name" value="Adenine nucleotide alpha hydrolases-like"/>
    <property type="match status" value="1"/>
</dbReference>
<keyword evidence="4 6" id="KW-0067">ATP-binding</keyword>
<dbReference type="GO" id="GO:0032267">
    <property type="term" value="F:tRNA(Ile)-lysidine synthase activity"/>
    <property type="evidence" value="ECO:0007669"/>
    <property type="project" value="UniProtKB-EC"/>
</dbReference>
<evidence type="ECO:0000256" key="1">
    <source>
        <dbReference type="ARBA" id="ARBA00022598"/>
    </source>
</evidence>
<dbReference type="PANTHER" id="PTHR43033">
    <property type="entry name" value="TRNA(ILE)-LYSIDINE SYNTHASE-RELATED"/>
    <property type="match status" value="1"/>
</dbReference>
<proteinExistence type="inferred from homology"/>
<dbReference type="OrthoDB" id="9807403at2"/>
<dbReference type="InterPro" id="IPR012795">
    <property type="entry name" value="tRNA_Ile_lys_synt_N"/>
</dbReference>
<evidence type="ECO:0000256" key="2">
    <source>
        <dbReference type="ARBA" id="ARBA00022694"/>
    </source>
</evidence>
<comment type="similarity">
    <text evidence="6">Belongs to the tRNA(Ile)-lysidine synthase family.</text>
</comment>
<evidence type="ECO:0000256" key="6">
    <source>
        <dbReference type="HAMAP-Rule" id="MF_01161"/>
    </source>
</evidence>
<dbReference type="STRING" id="1572751.PK98_10115"/>
<keyword evidence="2 6" id="KW-0819">tRNA processing</keyword>
<evidence type="ECO:0000256" key="5">
    <source>
        <dbReference type="ARBA" id="ARBA00048539"/>
    </source>
</evidence>
<comment type="subcellular location">
    <subcellularLocation>
        <location evidence="6">Cytoplasm</location>
    </subcellularLocation>
</comment>
<dbReference type="Pfam" id="PF01171">
    <property type="entry name" value="ATP_bind_3"/>
    <property type="match status" value="1"/>
</dbReference>
<dbReference type="EC" id="6.3.4.19" evidence="6"/>
<sequence length="324" mass="33221">MTATAAGSAAAAEAGLAARLAASLARLHPASAGPIGLAVSGGADSLALLLLMQAVRPGSFAVATVDHGLRAEAAAECAAVEEICSARAIPCAVLRVTPAPGNVQAAARAARYAALAGWAARHALAAIATAHHADDQAETLLMRLNRGSGLPGLAGVRAAGLVPGSTLPLLRPLLGFRRRELAEVVARHDLRPADDPSNADPRFDRVRVRQAIAAMEWLDPVAVAASAGHLGEAAAALDWAAAREWDERIEQLDGALRYRPLAPRAIRLAVATRVITSLGQTPRGGDVARLLDRLEAGGSGNVAGVLARSTTDGWLFSTEPPRAG</sequence>
<dbReference type="GO" id="GO:0005524">
    <property type="term" value="F:ATP binding"/>
    <property type="evidence" value="ECO:0007669"/>
    <property type="project" value="UniProtKB-UniRule"/>
</dbReference>
<dbReference type="InterPro" id="IPR014729">
    <property type="entry name" value="Rossmann-like_a/b/a_fold"/>
</dbReference>
<dbReference type="GO" id="GO:0006400">
    <property type="term" value="P:tRNA modification"/>
    <property type="evidence" value="ECO:0007669"/>
    <property type="project" value="UniProtKB-UniRule"/>
</dbReference>
<protein>
    <recommendedName>
        <fullName evidence="6">tRNA(Ile)-lysidine synthase</fullName>
        <ecNumber evidence="6">6.3.4.19</ecNumber>
    </recommendedName>
    <alternativeName>
        <fullName evidence="6">tRNA(Ile)-2-lysyl-cytidine synthase</fullName>
    </alternativeName>
    <alternativeName>
        <fullName evidence="6">tRNA(Ile)-lysidine synthetase</fullName>
    </alternativeName>
</protein>
<reference evidence="8 9" key="1">
    <citation type="submission" date="2014-11" db="EMBL/GenBank/DDBJ databases">
        <title>Draft genome sequence of Kirrobacter mercurialis.</title>
        <authorList>
            <person name="Coil D.A."/>
            <person name="Eisen J.A."/>
        </authorList>
    </citation>
    <scope>NUCLEOTIDE SEQUENCE [LARGE SCALE GENOMIC DNA]</scope>
    <source>
        <strain evidence="8 9">Coronado</strain>
    </source>
</reference>
<dbReference type="AlphaFoldDB" id="A0A0B2BSK1"/>
<evidence type="ECO:0000256" key="4">
    <source>
        <dbReference type="ARBA" id="ARBA00022840"/>
    </source>
</evidence>
<name>A0A0B2BSK1_9SPHN</name>
<keyword evidence="1 6" id="KW-0436">Ligase</keyword>
<comment type="function">
    <text evidence="6">Ligates lysine onto the cytidine present at position 34 of the AUA codon-specific tRNA(Ile) that contains the anticodon CAU, in an ATP-dependent manner. Cytidine is converted to lysidine, thus changing the amino acid specificity of the tRNA from methionine to isoleucine.</text>
</comment>
<keyword evidence="9" id="KW-1185">Reference proteome</keyword>
<dbReference type="NCBIfam" id="TIGR02432">
    <property type="entry name" value="lysidine_TilS_N"/>
    <property type="match status" value="1"/>
</dbReference>
<feature type="domain" description="tRNA(Ile)-lysidine/2-thiocytidine synthase N-terminal" evidence="7">
    <location>
        <begin position="36"/>
        <end position="210"/>
    </location>
</feature>
<evidence type="ECO:0000313" key="9">
    <source>
        <dbReference type="Proteomes" id="UP000030988"/>
    </source>
</evidence>
<keyword evidence="6" id="KW-0963">Cytoplasm</keyword>
<dbReference type="InterPro" id="IPR011063">
    <property type="entry name" value="TilS/TtcA_N"/>
</dbReference>
<evidence type="ECO:0000259" key="7">
    <source>
        <dbReference type="Pfam" id="PF01171"/>
    </source>
</evidence>
<comment type="catalytic activity">
    <reaction evidence="5 6">
        <text>cytidine(34) in tRNA(Ile2) + L-lysine + ATP = lysidine(34) in tRNA(Ile2) + AMP + diphosphate + H(+)</text>
        <dbReference type="Rhea" id="RHEA:43744"/>
        <dbReference type="Rhea" id="RHEA-COMP:10625"/>
        <dbReference type="Rhea" id="RHEA-COMP:10670"/>
        <dbReference type="ChEBI" id="CHEBI:15378"/>
        <dbReference type="ChEBI" id="CHEBI:30616"/>
        <dbReference type="ChEBI" id="CHEBI:32551"/>
        <dbReference type="ChEBI" id="CHEBI:33019"/>
        <dbReference type="ChEBI" id="CHEBI:82748"/>
        <dbReference type="ChEBI" id="CHEBI:83665"/>
        <dbReference type="ChEBI" id="CHEBI:456215"/>
        <dbReference type="EC" id="6.3.4.19"/>
    </reaction>
</comment>
<dbReference type="CDD" id="cd01992">
    <property type="entry name" value="TilS_N"/>
    <property type="match status" value="1"/>
</dbReference>
<organism evidence="8 9">
    <name type="scientific">Croceibacterium mercuriale</name>
    <dbReference type="NCBI Taxonomy" id="1572751"/>
    <lineage>
        <taxon>Bacteria</taxon>
        <taxon>Pseudomonadati</taxon>
        <taxon>Pseudomonadota</taxon>
        <taxon>Alphaproteobacteria</taxon>
        <taxon>Sphingomonadales</taxon>
        <taxon>Erythrobacteraceae</taxon>
        <taxon>Croceibacterium</taxon>
    </lineage>
</organism>
<dbReference type="PANTHER" id="PTHR43033:SF5">
    <property type="entry name" value="TRNA(ILE)-LYSIDINE SYNTHETASE"/>
    <property type="match status" value="1"/>
</dbReference>
<dbReference type="Proteomes" id="UP000030988">
    <property type="component" value="Unassembled WGS sequence"/>
</dbReference>
<feature type="binding site" evidence="6">
    <location>
        <begin position="40"/>
        <end position="45"/>
    </location>
    <ligand>
        <name>ATP</name>
        <dbReference type="ChEBI" id="CHEBI:30616"/>
    </ligand>
</feature>
<evidence type="ECO:0000313" key="8">
    <source>
        <dbReference type="EMBL" id="KHL24404.1"/>
    </source>
</evidence>